<name>A0ACC0ZHW5_9ROSI</name>
<keyword evidence="2" id="KW-1185">Reference proteome</keyword>
<sequence length="282" mass="31869">MSTLILTGQTSAREDAMRLHRAFKGFGCDTSVVIEILAHRDARQRAEIQREYYAMQKEDILKRLESELTGDLEMAVLLWMHDPATRDAMIIKTALGNDLKCATEVICSRTPSQIQTIKQIYVSKTGIQLEYDIERRTSGDHKKLLLAYVSPPFDENPLVNKQTAESDANALYRAGEKRFGTDEKTFIRIFSERSRAHLAEVANLYNKHGSSLQKAVKKETSGLFEFALLTILQCAQNPGKYFAKFLNGTDGIHFTVLCCEIVVLRIVIQAVTTQGDERYRNG</sequence>
<proteinExistence type="predicted"/>
<organism evidence="1 2">
    <name type="scientific">Pistacia integerrima</name>
    <dbReference type="NCBI Taxonomy" id="434235"/>
    <lineage>
        <taxon>Eukaryota</taxon>
        <taxon>Viridiplantae</taxon>
        <taxon>Streptophyta</taxon>
        <taxon>Embryophyta</taxon>
        <taxon>Tracheophyta</taxon>
        <taxon>Spermatophyta</taxon>
        <taxon>Magnoliopsida</taxon>
        <taxon>eudicotyledons</taxon>
        <taxon>Gunneridae</taxon>
        <taxon>Pentapetalae</taxon>
        <taxon>rosids</taxon>
        <taxon>malvids</taxon>
        <taxon>Sapindales</taxon>
        <taxon>Anacardiaceae</taxon>
        <taxon>Pistacia</taxon>
    </lineage>
</organism>
<evidence type="ECO:0000313" key="2">
    <source>
        <dbReference type="Proteomes" id="UP001163603"/>
    </source>
</evidence>
<dbReference type="EMBL" id="CM047737">
    <property type="protein sequence ID" value="KAJ0049692.1"/>
    <property type="molecule type" value="Genomic_DNA"/>
</dbReference>
<dbReference type="Proteomes" id="UP001163603">
    <property type="component" value="Chromosome 2"/>
</dbReference>
<protein>
    <submittedName>
        <fullName evidence="1">Uncharacterized protein</fullName>
    </submittedName>
</protein>
<gene>
    <name evidence="1" type="ORF">Pint_16877</name>
</gene>
<reference evidence="2" key="1">
    <citation type="journal article" date="2023" name="G3 (Bethesda)">
        <title>Genome assembly and association tests identify interacting loci associated with vigor, precocity, and sex in interspecific pistachio rootstocks.</title>
        <authorList>
            <person name="Palmer W."/>
            <person name="Jacygrad E."/>
            <person name="Sagayaradj S."/>
            <person name="Cavanaugh K."/>
            <person name="Han R."/>
            <person name="Bertier L."/>
            <person name="Beede B."/>
            <person name="Kafkas S."/>
            <person name="Golino D."/>
            <person name="Preece J."/>
            <person name="Michelmore R."/>
        </authorList>
    </citation>
    <scope>NUCLEOTIDE SEQUENCE [LARGE SCALE GENOMIC DNA]</scope>
</reference>
<accession>A0ACC0ZHW5</accession>
<comment type="caution">
    <text evidence="1">The sequence shown here is derived from an EMBL/GenBank/DDBJ whole genome shotgun (WGS) entry which is preliminary data.</text>
</comment>
<evidence type="ECO:0000313" key="1">
    <source>
        <dbReference type="EMBL" id="KAJ0049692.1"/>
    </source>
</evidence>